<accession>A0A327VZQ4</accession>
<proteinExistence type="predicted"/>
<dbReference type="Proteomes" id="UP000249819">
    <property type="component" value="Unassembled WGS sequence"/>
</dbReference>
<reference evidence="2 3" key="1">
    <citation type="submission" date="2018-06" db="EMBL/GenBank/DDBJ databases">
        <title>Genomic Encyclopedia of Archaeal and Bacterial Type Strains, Phase II (KMG-II): from individual species to whole genera.</title>
        <authorList>
            <person name="Goeker M."/>
        </authorList>
    </citation>
    <scope>NUCLEOTIDE SEQUENCE [LARGE SCALE GENOMIC DNA]</scope>
    <source>
        <strain evidence="2 3">DSM 29821</strain>
    </source>
</reference>
<keyword evidence="1" id="KW-1133">Transmembrane helix</keyword>
<comment type="caution">
    <text evidence="2">The sequence shown here is derived from an EMBL/GenBank/DDBJ whole genome shotgun (WGS) entry which is preliminary data.</text>
</comment>
<dbReference type="GO" id="GO:0005548">
    <property type="term" value="F:phospholipid transporter activity"/>
    <property type="evidence" value="ECO:0007669"/>
    <property type="project" value="TreeGrafter"/>
</dbReference>
<keyword evidence="1" id="KW-0472">Membrane</keyword>
<evidence type="ECO:0000313" key="2">
    <source>
        <dbReference type="EMBL" id="RAJ77272.1"/>
    </source>
</evidence>
<name>A0A327VZQ4_9BACT</name>
<dbReference type="AlphaFoldDB" id="A0A327VZQ4"/>
<dbReference type="InterPro" id="IPR030802">
    <property type="entry name" value="Permease_MalE"/>
</dbReference>
<gene>
    <name evidence="2" type="ORF">CLV59_10738</name>
</gene>
<protein>
    <submittedName>
        <fullName evidence="2">Permease MlaE</fullName>
    </submittedName>
</protein>
<keyword evidence="3" id="KW-1185">Reference proteome</keyword>
<keyword evidence="1" id="KW-0812">Transmembrane</keyword>
<dbReference type="PANTHER" id="PTHR30188">
    <property type="entry name" value="ABC TRANSPORTER PERMEASE PROTEIN-RELATED"/>
    <property type="match status" value="1"/>
</dbReference>
<feature type="transmembrane region" description="Helical" evidence="1">
    <location>
        <begin position="72"/>
        <end position="95"/>
    </location>
</feature>
<feature type="transmembrane region" description="Helical" evidence="1">
    <location>
        <begin position="37"/>
        <end position="60"/>
    </location>
</feature>
<dbReference type="GO" id="GO:0043190">
    <property type="term" value="C:ATP-binding cassette (ABC) transporter complex"/>
    <property type="evidence" value="ECO:0007669"/>
    <property type="project" value="InterPro"/>
</dbReference>
<dbReference type="Pfam" id="PF02405">
    <property type="entry name" value="MlaE"/>
    <property type="match status" value="1"/>
</dbReference>
<sequence>MAFIGLLGAYVNVHQNENTSFIAFFQHGFTSISSLDVLASLIKSMAYGFSIGITGCYQGYYAEKGTQGVGKAANMAVVISMFLIFIEEMIIVQIVNQFRPS</sequence>
<evidence type="ECO:0000313" key="3">
    <source>
        <dbReference type="Proteomes" id="UP000249819"/>
    </source>
</evidence>
<evidence type="ECO:0000256" key="1">
    <source>
        <dbReference type="SAM" id="Phobius"/>
    </source>
</evidence>
<organism evidence="2 3">
    <name type="scientific">Chitinophaga dinghuensis</name>
    <dbReference type="NCBI Taxonomy" id="1539050"/>
    <lineage>
        <taxon>Bacteria</taxon>
        <taxon>Pseudomonadati</taxon>
        <taxon>Bacteroidota</taxon>
        <taxon>Chitinophagia</taxon>
        <taxon>Chitinophagales</taxon>
        <taxon>Chitinophagaceae</taxon>
        <taxon>Chitinophaga</taxon>
    </lineage>
</organism>
<dbReference type="RefSeq" id="WP_262511907.1">
    <property type="nucleotide sequence ID" value="NZ_QLMA01000007.1"/>
</dbReference>
<dbReference type="EMBL" id="QLMA01000007">
    <property type="protein sequence ID" value="RAJ77272.1"/>
    <property type="molecule type" value="Genomic_DNA"/>
</dbReference>